<sequence>MPARLIINADDFGLTPGINRAVCELHHAGAITSTTLMATGPAFEEAVQIALANPTLGVGCHIVLTDGVPVSHPYDIPTLLGADGKTFRPSLMDFAQAVLRGTVRENDILREASAQIQKLQRAGIDITHLDTHKHAHIFPAVSRPLLHIAERCGIGAIRNPFEPGWSLALNQGTRARRLVLKALCHYFGPRFLDEMRRTQQEVGTTDGTISISATGDLTIHTLAQTLTSIPDHGTWELVVHPGYNDAALDAVTTRLRHHRDVEREALMHQVPALRMHPHSPEFIHYGSVGPFNVLREIGQFFPQTGYEKVL</sequence>
<evidence type="ECO:0000313" key="6">
    <source>
        <dbReference type="EMBL" id="SFS17617.1"/>
    </source>
</evidence>
<comment type="cofactor">
    <cofactor evidence="1">
        <name>Mg(2+)</name>
        <dbReference type="ChEBI" id="CHEBI:18420"/>
    </cofactor>
</comment>
<dbReference type="CDD" id="cd10808">
    <property type="entry name" value="YdjC"/>
    <property type="match status" value="1"/>
</dbReference>
<keyword evidence="2" id="KW-0479">Metal-binding</keyword>
<dbReference type="SUPFAM" id="SSF88713">
    <property type="entry name" value="Glycoside hydrolase/deacetylase"/>
    <property type="match status" value="1"/>
</dbReference>
<evidence type="ECO:0000256" key="5">
    <source>
        <dbReference type="ARBA" id="ARBA00023277"/>
    </source>
</evidence>
<dbReference type="Proteomes" id="UP000199024">
    <property type="component" value="Unassembled WGS sequence"/>
</dbReference>
<organism evidence="6 7">
    <name type="scientific">Granulicella pectinivorans</name>
    <dbReference type="NCBI Taxonomy" id="474950"/>
    <lineage>
        <taxon>Bacteria</taxon>
        <taxon>Pseudomonadati</taxon>
        <taxon>Acidobacteriota</taxon>
        <taxon>Terriglobia</taxon>
        <taxon>Terriglobales</taxon>
        <taxon>Acidobacteriaceae</taxon>
        <taxon>Granulicella</taxon>
    </lineage>
</organism>
<dbReference type="InterPro" id="IPR011330">
    <property type="entry name" value="Glyco_hydro/deAcase_b/a-brl"/>
</dbReference>
<dbReference type="OrthoDB" id="9774177at2"/>
<dbReference type="EMBL" id="FOZL01000001">
    <property type="protein sequence ID" value="SFS17617.1"/>
    <property type="molecule type" value="Genomic_DNA"/>
</dbReference>
<gene>
    <name evidence="6" type="ORF">SAMN05421771_3213</name>
</gene>
<reference evidence="6 7" key="1">
    <citation type="submission" date="2016-10" db="EMBL/GenBank/DDBJ databases">
        <authorList>
            <person name="de Groot N.N."/>
        </authorList>
    </citation>
    <scope>NUCLEOTIDE SEQUENCE [LARGE SCALE GENOMIC DNA]</scope>
    <source>
        <strain evidence="6 7">DSM 21001</strain>
    </source>
</reference>
<evidence type="ECO:0000313" key="7">
    <source>
        <dbReference type="Proteomes" id="UP000199024"/>
    </source>
</evidence>
<dbReference type="InterPro" id="IPR006879">
    <property type="entry name" value="YdjC-like"/>
</dbReference>
<dbReference type="Pfam" id="PF04794">
    <property type="entry name" value="YdjC"/>
    <property type="match status" value="1"/>
</dbReference>
<keyword evidence="7" id="KW-1185">Reference proteome</keyword>
<protein>
    <submittedName>
        <fullName evidence="6">YdjC-like protein</fullName>
    </submittedName>
</protein>
<keyword evidence="4" id="KW-0460">Magnesium</keyword>
<evidence type="ECO:0000256" key="2">
    <source>
        <dbReference type="ARBA" id="ARBA00022723"/>
    </source>
</evidence>
<keyword evidence="3" id="KW-0378">Hydrolase</keyword>
<evidence type="ECO:0000256" key="4">
    <source>
        <dbReference type="ARBA" id="ARBA00022842"/>
    </source>
</evidence>
<dbReference type="Gene3D" id="3.20.20.370">
    <property type="entry name" value="Glycoside hydrolase/deacetylase"/>
    <property type="match status" value="1"/>
</dbReference>
<dbReference type="GO" id="GO:0019213">
    <property type="term" value="F:deacetylase activity"/>
    <property type="evidence" value="ECO:0007669"/>
    <property type="project" value="TreeGrafter"/>
</dbReference>
<dbReference type="GO" id="GO:0016787">
    <property type="term" value="F:hydrolase activity"/>
    <property type="evidence" value="ECO:0007669"/>
    <property type="project" value="UniProtKB-KW"/>
</dbReference>
<dbReference type="STRING" id="474950.SAMN05421771_3213"/>
<accession>A0A1I6MPS8</accession>
<dbReference type="AlphaFoldDB" id="A0A1I6MPS8"/>
<name>A0A1I6MPS8_9BACT</name>
<proteinExistence type="predicted"/>
<keyword evidence="5" id="KW-0119">Carbohydrate metabolism</keyword>
<dbReference type="GO" id="GO:0046872">
    <property type="term" value="F:metal ion binding"/>
    <property type="evidence" value="ECO:0007669"/>
    <property type="project" value="UniProtKB-KW"/>
</dbReference>
<dbReference type="PANTHER" id="PTHR31609:SF1">
    <property type="entry name" value="CARBOHYDRATE DEACETYLASE"/>
    <property type="match status" value="1"/>
</dbReference>
<dbReference type="RefSeq" id="WP_089840537.1">
    <property type="nucleotide sequence ID" value="NZ_FOZL01000001.1"/>
</dbReference>
<evidence type="ECO:0000256" key="1">
    <source>
        <dbReference type="ARBA" id="ARBA00001946"/>
    </source>
</evidence>
<dbReference type="GO" id="GO:0005975">
    <property type="term" value="P:carbohydrate metabolic process"/>
    <property type="evidence" value="ECO:0007669"/>
    <property type="project" value="InterPro"/>
</dbReference>
<evidence type="ECO:0000256" key="3">
    <source>
        <dbReference type="ARBA" id="ARBA00022801"/>
    </source>
</evidence>
<dbReference type="PANTHER" id="PTHR31609">
    <property type="entry name" value="YDJC DEACETYLASE FAMILY MEMBER"/>
    <property type="match status" value="1"/>
</dbReference>